<dbReference type="OrthoDB" id="89232at2157"/>
<organism evidence="1 2">
    <name type="scientific">Methanobrevibacter curvatus</name>
    <dbReference type="NCBI Taxonomy" id="49547"/>
    <lineage>
        <taxon>Archaea</taxon>
        <taxon>Methanobacteriati</taxon>
        <taxon>Methanobacteriota</taxon>
        <taxon>Methanomada group</taxon>
        <taxon>Methanobacteria</taxon>
        <taxon>Methanobacteriales</taxon>
        <taxon>Methanobacteriaceae</taxon>
        <taxon>Methanobrevibacter</taxon>
    </lineage>
</organism>
<name>A0A165Z0L0_9EURY</name>
<dbReference type="STRING" id="49547.MBCUR_19220"/>
<dbReference type="Proteomes" id="UP000077245">
    <property type="component" value="Unassembled WGS sequence"/>
</dbReference>
<protein>
    <recommendedName>
        <fullName evidence="3">ArCR</fullName>
    </recommendedName>
</protein>
<evidence type="ECO:0008006" key="3">
    <source>
        <dbReference type="Google" id="ProtNLM"/>
    </source>
</evidence>
<evidence type="ECO:0000313" key="2">
    <source>
        <dbReference type="Proteomes" id="UP000077245"/>
    </source>
</evidence>
<sequence length="230" mass="25107">MDESDILENNQYFSKILKEKLSLEYSPVAIKFILNSKNIPNGMVKIDKKIPHCAMVKIASEGESFYSTSQEQACKGGSASLGLEDMPQNIKTGEFYYSLGRFKSIGSAKRTFDRTPQIDLRSFALGYAPLENANFQADVIVLITDPNGAMILSQSIVYTLGGRINANFAGIQSVCSDAVAGPFITKDPNFTLACSGSRKFAELEDKDMFVGLTGENIGCVVNALLDIKEK</sequence>
<dbReference type="PANTHER" id="PTHR37954:SF3">
    <property type="entry name" value="DUF169 DOMAIN-CONTAINING PROTEIN"/>
    <property type="match status" value="1"/>
</dbReference>
<evidence type="ECO:0000313" key="1">
    <source>
        <dbReference type="EMBL" id="KZX10096.1"/>
    </source>
</evidence>
<dbReference type="InterPro" id="IPR003748">
    <property type="entry name" value="DUF169"/>
</dbReference>
<dbReference type="AlphaFoldDB" id="A0A165Z0L0"/>
<dbReference type="PATRIC" id="fig|49547.3.peg.2030"/>
<reference evidence="1 2" key="1">
    <citation type="submission" date="2016-04" db="EMBL/GenBank/DDBJ databases">
        <title>Genome sequence of Methanobrevibacter curvatus DSM 11111.</title>
        <authorList>
            <person name="Poehlein A."/>
            <person name="Seedorf H."/>
            <person name="Daniel R."/>
        </authorList>
    </citation>
    <scope>NUCLEOTIDE SEQUENCE [LARGE SCALE GENOMIC DNA]</scope>
    <source>
        <strain evidence="1 2">DSM 11111</strain>
    </source>
</reference>
<accession>A0A165Z0L0</accession>
<dbReference type="RefSeq" id="WP_067092716.1">
    <property type="nucleotide sequence ID" value="NZ_LWMV01000224.1"/>
</dbReference>
<keyword evidence="2" id="KW-1185">Reference proteome</keyword>
<dbReference type="Pfam" id="PF02596">
    <property type="entry name" value="DUF169"/>
    <property type="match status" value="1"/>
</dbReference>
<comment type="caution">
    <text evidence="1">The sequence shown here is derived from an EMBL/GenBank/DDBJ whole genome shotgun (WGS) entry which is preliminary data.</text>
</comment>
<dbReference type="PANTHER" id="PTHR37954">
    <property type="entry name" value="BLL4979 PROTEIN"/>
    <property type="match status" value="1"/>
</dbReference>
<proteinExistence type="predicted"/>
<dbReference type="EMBL" id="LWMV01000224">
    <property type="protein sequence ID" value="KZX10096.1"/>
    <property type="molecule type" value="Genomic_DNA"/>
</dbReference>
<gene>
    <name evidence="1" type="ORF">MBCUR_19220</name>
</gene>